<evidence type="ECO:0000256" key="1">
    <source>
        <dbReference type="PROSITE-ProRule" id="PRU00371"/>
    </source>
</evidence>
<comment type="subcellular location">
    <subcellularLocation>
        <location evidence="1">Nucleus</location>
    </subcellularLocation>
</comment>
<dbReference type="Proteomes" id="UP000027135">
    <property type="component" value="Unassembled WGS sequence"/>
</dbReference>
<feature type="domain" description="BESS" evidence="4">
    <location>
        <begin position="244"/>
        <end position="283"/>
    </location>
</feature>
<dbReference type="Pfam" id="PF02944">
    <property type="entry name" value="BESS"/>
    <property type="match status" value="1"/>
</dbReference>
<dbReference type="InterPro" id="IPR001005">
    <property type="entry name" value="SANT/Myb"/>
</dbReference>
<dbReference type="OMA" id="FCREKWR"/>
<accession>A0A067R182</accession>
<evidence type="ECO:0000259" key="3">
    <source>
        <dbReference type="PROSITE" id="PS51029"/>
    </source>
</evidence>
<dbReference type="AlphaFoldDB" id="A0A067R182"/>
<dbReference type="CDD" id="cd00167">
    <property type="entry name" value="SANT"/>
    <property type="match status" value="1"/>
</dbReference>
<gene>
    <name evidence="5" type="ORF">L798_14959</name>
</gene>
<dbReference type="GO" id="GO:0003677">
    <property type="term" value="F:DNA binding"/>
    <property type="evidence" value="ECO:0007669"/>
    <property type="project" value="InterPro"/>
</dbReference>
<dbReference type="PANTHER" id="PTHR12243">
    <property type="entry name" value="MADF DOMAIN TRANSCRIPTION FACTOR"/>
    <property type="match status" value="1"/>
</dbReference>
<dbReference type="FunCoup" id="A0A067R182">
    <property type="interactions" value="13"/>
</dbReference>
<keyword evidence="1" id="KW-0539">Nucleus</keyword>
<protein>
    <recommendedName>
        <fullName evidence="7">Transcription factor Adf-1</fullName>
    </recommendedName>
</protein>
<dbReference type="PROSITE" id="PS51031">
    <property type="entry name" value="BESS"/>
    <property type="match status" value="1"/>
</dbReference>
<proteinExistence type="predicted"/>
<dbReference type="SMART" id="SM00595">
    <property type="entry name" value="MADF"/>
    <property type="match status" value="1"/>
</dbReference>
<dbReference type="EMBL" id="KK853104">
    <property type="protein sequence ID" value="KDR11315.1"/>
    <property type="molecule type" value="Genomic_DNA"/>
</dbReference>
<name>A0A067R182_ZOONE</name>
<sequence length="297" mass="34888">MVSWSVDEVQFLVTLVREREALYDVANEDYTNRDIVWALWTDIARQLNKTPTACRDKWTSLRCVYRRIVNQQTNLKTKRKIKWPWANMMTFLIPHLKTIQPRYGPDVEIDDNDSVITISDHRAYGAHDNNFMMLNNYSEDFELEEDVVNPEDGVAEYLYDESGAESESVEDQTMKKPIMKRMKLEDRSQLLELNTRLAKNINSRPNSHSRHRSENVDEFLKMVQSAHETPSTQAIQQYDQLMGADPDEMFFRSIVPDVKLLNQRDKGAFKLRVQQMLHDMLYPPKEDEQETVTHNSP</sequence>
<dbReference type="OrthoDB" id="6147983at2759"/>
<dbReference type="PROSITE" id="PS51029">
    <property type="entry name" value="MADF"/>
    <property type="match status" value="1"/>
</dbReference>
<dbReference type="InterPro" id="IPR004210">
    <property type="entry name" value="BESS_motif"/>
</dbReference>
<dbReference type="GO" id="GO:0005634">
    <property type="term" value="C:nucleus"/>
    <property type="evidence" value="ECO:0007669"/>
    <property type="project" value="UniProtKB-SubCell"/>
</dbReference>
<evidence type="ECO:0008006" key="7">
    <source>
        <dbReference type="Google" id="ProtNLM"/>
    </source>
</evidence>
<dbReference type="Pfam" id="PF10545">
    <property type="entry name" value="MADF_DNA_bdg"/>
    <property type="match status" value="1"/>
</dbReference>
<organism evidence="5 6">
    <name type="scientific">Zootermopsis nevadensis</name>
    <name type="common">Dampwood termite</name>
    <dbReference type="NCBI Taxonomy" id="136037"/>
    <lineage>
        <taxon>Eukaryota</taxon>
        <taxon>Metazoa</taxon>
        <taxon>Ecdysozoa</taxon>
        <taxon>Arthropoda</taxon>
        <taxon>Hexapoda</taxon>
        <taxon>Insecta</taxon>
        <taxon>Pterygota</taxon>
        <taxon>Neoptera</taxon>
        <taxon>Polyneoptera</taxon>
        <taxon>Dictyoptera</taxon>
        <taxon>Blattodea</taxon>
        <taxon>Blattoidea</taxon>
        <taxon>Termitoidae</taxon>
        <taxon>Termopsidae</taxon>
        <taxon>Zootermopsis</taxon>
    </lineage>
</organism>
<dbReference type="PANTHER" id="PTHR12243:SF67">
    <property type="entry name" value="COREPRESSOR OF PANGOLIN, ISOFORM A-RELATED"/>
    <property type="match status" value="1"/>
</dbReference>
<dbReference type="PROSITE" id="PS50090">
    <property type="entry name" value="MYB_LIKE"/>
    <property type="match status" value="1"/>
</dbReference>
<reference evidence="5 6" key="1">
    <citation type="journal article" date="2014" name="Nat. Commun.">
        <title>Molecular traces of alternative social organization in a termite genome.</title>
        <authorList>
            <person name="Terrapon N."/>
            <person name="Li C."/>
            <person name="Robertson H.M."/>
            <person name="Ji L."/>
            <person name="Meng X."/>
            <person name="Booth W."/>
            <person name="Chen Z."/>
            <person name="Childers C.P."/>
            <person name="Glastad K.M."/>
            <person name="Gokhale K."/>
            <person name="Gowin J."/>
            <person name="Gronenberg W."/>
            <person name="Hermansen R.A."/>
            <person name="Hu H."/>
            <person name="Hunt B.G."/>
            <person name="Huylmans A.K."/>
            <person name="Khalil S.M."/>
            <person name="Mitchell R.D."/>
            <person name="Munoz-Torres M.C."/>
            <person name="Mustard J.A."/>
            <person name="Pan H."/>
            <person name="Reese J.T."/>
            <person name="Scharf M.E."/>
            <person name="Sun F."/>
            <person name="Vogel H."/>
            <person name="Xiao J."/>
            <person name="Yang W."/>
            <person name="Yang Z."/>
            <person name="Yang Z."/>
            <person name="Zhou J."/>
            <person name="Zhu J."/>
            <person name="Brent C.S."/>
            <person name="Elsik C.G."/>
            <person name="Goodisman M.A."/>
            <person name="Liberles D.A."/>
            <person name="Roe R.M."/>
            <person name="Vargo E.L."/>
            <person name="Vilcinskas A."/>
            <person name="Wang J."/>
            <person name="Bornberg-Bauer E."/>
            <person name="Korb J."/>
            <person name="Zhang G."/>
            <person name="Liebig J."/>
        </authorList>
    </citation>
    <scope>NUCLEOTIDE SEQUENCE [LARGE SCALE GENOMIC DNA]</scope>
    <source>
        <tissue evidence="5">Whole organism</tissue>
    </source>
</reference>
<feature type="domain" description="Myb-like" evidence="2">
    <location>
        <begin position="1"/>
        <end position="62"/>
    </location>
</feature>
<dbReference type="GO" id="GO:0006357">
    <property type="term" value="P:regulation of transcription by RNA polymerase II"/>
    <property type="evidence" value="ECO:0007669"/>
    <property type="project" value="TreeGrafter"/>
</dbReference>
<evidence type="ECO:0000259" key="4">
    <source>
        <dbReference type="PROSITE" id="PS51031"/>
    </source>
</evidence>
<dbReference type="GO" id="GO:0005667">
    <property type="term" value="C:transcription regulator complex"/>
    <property type="evidence" value="ECO:0007669"/>
    <property type="project" value="TreeGrafter"/>
</dbReference>
<feature type="domain" description="MADF" evidence="3">
    <location>
        <begin position="11"/>
        <end position="97"/>
    </location>
</feature>
<evidence type="ECO:0000313" key="6">
    <source>
        <dbReference type="Proteomes" id="UP000027135"/>
    </source>
</evidence>
<dbReference type="InParanoid" id="A0A067R182"/>
<dbReference type="InterPro" id="IPR006578">
    <property type="entry name" value="MADF-dom"/>
</dbReference>
<evidence type="ECO:0000313" key="5">
    <source>
        <dbReference type="EMBL" id="KDR11315.1"/>
    </source>
</evidence>
<evidence type="ECO:0000259" key="2">
    <source>
        <dbReference type="PROSITE" id="PS50090"/>
    </source>
</evidence>
<keyword evidence="6" id="KW-1185">Reference proteome</keyword>
<dbReference type="InterPro" id="IPR039353">
    <property type="entry name" value="TF_Adf1"/>
</dbReference>